<gene>
    <name evidence="1" type="ORF">FHR92_001254</name>
</gene>
<dbReference type="Pfam" id="PF20092">
    <property type="entry name" value="DUF6483"/>
    <property type="match status" value="1"/>
</dbReference>
<comment type="caution">
    <text evidence="1">The sequence shown here is derived from an EMBL/GenBank/DDBJ whole genome shotgun (WGS) entry which is preliminary data.</text>
</comment>
<dbReference type="Proteomes" id="UP000567067">
    <property type="component" value="Unassembled WGS sequence"/>
</dbReference>
<dbReference type="AlphaFoldDB" id="A0A7W3SRG1"/>
<evidence type="ECO:0008006" key="3">
    <source>
        <dbReference type="Google" id="ProtNLM"/>
    </source>
</evidence>
<dbReference type="InterPro" id="IPR045507">
    <property type="entry name" value="DUF6483"/>
</dbReference>
<name>A0A7W3SRG1_9BACL</name>
<dbReference type="RefSeq" id="WP_182534788.1">
    <property type="nucleotide sequence ID" value="NZ_JACJIP010000006.1"/>
</dbReference>
<protein>
    <recommendedName>
        <fullName evidence="3">Bacterial transcriptional activator domain-containing protein</fullName>
    </recommendedName>
</protein>
<dbReference type="EMBL" id="JACJIP010000006">
    <property type="protein sequence ID" value="MBA9084793.1"/>
    <property type="molecule type" value="Genomic_DNA"/>
</dbReference>
<keyword evidence="2" id="KW-1185">Reference proteome</keyword>
<evidence type="ECO:0000313" key="2">
    <source>
        <dbReference type="Proteomes" id="UP000567067"/>
    </source>
</evidence>
<organism evidence="1 2">
    <name type="scientific">Fontibacillus solani</name>
    <dbReference type="NCBI Taxonomy" id="1572857"/>
    <lineage>
        <taxon>Bacteria</taxon>
        <taxon>Bacillati</taxon>
        <taxon>Bacillota</taxon>
        <taxon>Bacilli</taxon>
        <taxon>Bacillales</taxon>
        <taxon>Paenibacillaceae</taxon>
        <taxon>Fontibacillus</taxon>
    </lineage>
</organism>
<reference evidence="1 2" key="1">
    <citation type="submission" date="2020-08" db="EMBL/GenBank/DDBJ databases">
        <title>Genomic Encyclopedia of Type Strains, Phase III (KMG-III): the genomes of soil and plant-associated and newly described type strains.</title>
        <authorList>
            <person name="Whitman W."/>
        </authorList>
    </citation>
    <scope>NUCLEOTIDE SEQUENCE [LARGE SCALE GENOMIC DNA]</scope>
    <source>
        <strain evidence="1 2">CECT 8693</strain>
    </source>
</reference>
<accession>A0A7W3SRG1</accession>
<proteinExistence type="predicted"/>
<evidence type="ECO:0000313" key="1">
    <source>
        <dbReference type="EMBL" id="MBA9084793.1"/>
    </source>
</evidence>
<sequence length="216" mass="24875">MLRRDYLVRMIEEMAEVIGKVFDLKQQRKTVEALWTLDELFQRQFRFNSALLGSLSAKDIVDLFRNGELIEADKLQSLARLLKEEGDVYLLSGQSDEGTVRHMKALHLYLVAGLNGGDTTLWNLDGEIKELLRLLKGYRLYSETEQLLLRYEEAAGRFDLAENALFRLLKNGEATKEEGIAFYERLLSLNPHELERGGLPIEEVKEGLDEVHRDYA</sequence>